<keyword evidence="2" id="KW-1015">Disulfide bond</keyword>
<protein>
    <submittedName>
        <fullName evidence="5">Uncharacterized protein</fullName>
    </submittedName>
</protein>
<dbReference type="PROSITE" id="PS50853">
    <property type="entry name" value="FN3"/>
    <property type="match status" value="3"/>
</dbReference>
<dbReference type="SMART" id="SM00060">
    <property type="entry name" value="FN3"/>
    <property type="match status" value="3"/>
</dbReference>
<dbReference type="Pfam" id="PF18962">
    <property type="entry name" value="Por_Secre_tail"/>
    <property type="match status" value="1"/>
</dbReference>
<dbReference type="PROSITE" id="PS01180">
    <property type="entry name" value="CUB"/>
    <property type="match status" value="1"/>
</dbReference>
<evidence type="ECO:0000256" key="2">
    <source>
        <dbReference type="ARBA" id="ARBA00023157"/>
    </source>
</evidence>
<organism evidence="5 6">
    <name type="scientific">Nonlabens spongiae</name>
    <dbReference type="NCBI Taxonomy" id="331648"/>
    <lineage>
        <taxon>Bacteria</taxon>
        <taxon>Pseudomonadati</taxon>
        <taxon>Bacteroidota</taxon>
        <taxon>Flavobacteriia</taxon>
        <taxon>Flavobacteriales</taxon>
        <taxon>Flavobacteriaceae</taxon>
        <taxon>Nonlabens</taxon>
    </lineage>
</organism>
<dbReference type="Gene3D" id="2.60.120.290">
    <property type="entry name" value="Spermadhesin, CUB domain"/>
    <property type="match status" value="1"/>
</dbReference>
<reference evidence="5 6" key="1">
    <citation type="submission" date="2016-11" db="EMBL/GenBank/DDBJ databases">
        <title>Trade-off between light-utilization and light-protection in marine flavobacteria.</title>
        <authorList>
            <person name="Kumagai Y."/>
        </authorList>
    </citation>
    <scope>NUCLEOTIDE SEQUENCE [LARGE SCALE GENOMIC DNA]</scope>
    <source>
        <strain evidence="5 6">JCM 13191</strain>
    </source>
</reference>
<dbReference type="CDD" id="cd00063">
    <property type="entry name" value="FN3"/>
    <property type="match status" value="2"/>
</dbReference>
<accession>A0A1W6MJN9</accession>
<feature type="domain" description="Fibronectin type-III" evidence="4">
    <location>
        <begin position="527"/>
        <end position="619"/>
    </location>
</feature>
<dbReference type="Gene3D" id="2.60.40.10">
    <property type="entry name" value="Immunoglobulins"/>
    <property type="match status" value="3"/>
</dbReference>
<evidence type="ECO:0000313" key="6">
    <source>
        <dbReference type="Proteomes" id="UP000193431"/>
    </source>
</evidence>
<dbReference type="AlphaFoldDB" id="A0A1W6MJN9"/>
<feature type="domain" description="CUB" evidence="3">
    <location>
        <begin position="384"/>
        <end position="520"/>
    </location>
</feature>
<dbReference type="NCBIfam" id="TIGR04183">
    <property type="entry name" value="Por_Secre_tail"/>
    <property type="match status" value="1"/>
</dbReference>
<keyword evidence="1" id="KW-0732">Signal</keyword>
<dbReference type="Gene3D" id="2.60.120.260">
    <property type="entry name" value="Galactose-binding domain-like"/>
    <property type="match status" value="1"/>
</dbReference>
<dbReference type="InterPro" id="IPR013783">
    <property type="entry name" value="Ig-like_fold"/>
</dbReference>
<dbReference type="InterPro" id="IPR000859">
    <property type="entry name" value="CUB_dom"/>
</dbReference>
<dbReference type="InterPro" id="IPR026444">
    <property type="entry name" value="Secre_tail"/>
</dbReference>
<dbReference type="SUPFAM" id="SSF49265">
    <property type="entry name" value="Fibronectin type III"/>
    <property type="match status" value="3"/>
</dbReference>
<evidence type="ECO:0000256" key="1">
    <source>
        <dbReference type="ARBA" id="ARBA00022729"/>
    </source>
</evidence>
<evidence type="ECO:0000259" key="3">
    <source>
        <dbReference type="PROSITE" id="PS01180"/>
    </source>
</evidence>
<dbReference type="InterPro" id="IPR003961">
    <property type="entry name" value="FN3_dom"/>
</dbReference>
<dbReference type="SUPFAM" id="SSF49854">
    <property type="entry name" value="Spermadhesin, CUB domain"/>
    <property type="match status" value="1"/>
</dbReference>
<dbReference type="SMART" id="SM00042">
    <property type="entry name" value="CUB"/>
    <property type="match status" value="1"/>
</dbReference>
<gene>
    <name evidence="5" type="ORF">BST97_07320</name>
</gene>
<evidence type="ECO:0000313" key="5">
    <source>
        <dbReference type="EMBL" id="ARN77825.1"/>
    </source>
</evidence>
<dbReference type="EMBL" id="CP019344">
    <property type="protein sequence ID" value="ARN77825.1"/>
    <property type="molecule type" value="Genomic_DNA"/>
</dbReference>
<dbReference type="STRING" id="331648.BST97_07320"/>
<dbReference type="Proteomes" id="UP000193431">
    <property type="component" value="Chromosome"/>
</dbReference>
<name>A0A1W6MJN9_9FLAO</name>
<sequence length="892" mass="94386">MAFAQCDYTLELRDEFGDGWQGFGVNGQVELVIGGVATQYTINPGTGSPSTQTFTISVTNNDPIEINYTPPFIPGDASFTLTDSEGILVYDSPAGSVPSSNPVFTGTISCPTCPAIQDDISVNNVEAREADISWTAGGAETEWIVEFGISPLTLGTGTERIATSNNPYVLDGLTPETTYDVYVRSRCSATDRGSARGPISFTTLPSCPRPDTFTELGTNPNSATFLAQASGNFSNTGFYQIGEAPYTLGTSAAVAVNTLPALNITGLRSNTTYDVYVRFDCGNGDLSQYSDQPYTFTTPKNCEDITANMVSNLTFTTAELSWTAGGTETEWQIEYGVAPLGSGATFNTTVASTTEVLTGLLSATDYEYCITAICGPLDSADPVCGTFSTPSDYCGADPLVDSGGIADNYSNNENITYTICPDNPGDIVTLDFTEFDVESSSNTSCFDNLSIYDGDSTTAPLISPAGSATSWCFNRATGIGTGDLTLANIQATSTSGCITLVFTSNPTNTGAGFLATVTCTAPPACSEPDQLAISQVYGGGANFTWNSNADDVEWEVEVQPAGTAQGTAGAVYTSTVTDSREVIRGLMPSTPYDVYVRENCISGDQSIWAGPRSFTTTACDAVSAPYTGAGGVGAGNNFDNFPGNCWDEVNNTPITGIPVASNGAWDNFDFANDSSSPNGNSALFPIFSNGPMDNDWLMSPTFDLGAAGHNMLLNYRVALTEAFGQGPSNFGADDNVKLFISDDNGFNWTILRTYDASSNLQPSASNEVIDLSSYSGEVKFAFVGSLGPDGNTTADIEFFVDEFRIATTASISSNEDLEVAVYPNPTDGVLNLNSVEEIQKISVFNLMGQKVLQVNKQTELLKSIDMNSLNSGIYLVKVETQNAEQTVRVVKN</sequence>
<feature type="domain" description="Fibronectin type-III" evidence="4">
    <location>
        <begin position="301"/>
        <end position="392"/>
    </location>
</feature>
<keyword evidence="6" id="KW-1185">Reference proteome</keyword>
<dbReference type="InterPro" id="IPR036116">
    <property type="entry name" value="FN3_sf"/>
</dbReference>
<dbReference type="CDD" id="cd00041">
    <property type="entry name" value="CUB"/>
    <property type="match status" value="1"/>
</dbReference>
<evidence type="ECO:0000259" key="4">
    <source>
        <dbReference type="PROSITE" id="PS50853"/>
    </source>
</evidence>
<feature type="domain" description="Fibronectin type-III" evidence="4">
    <location>
        <begin position="116"/>
        <end position="206"/>
    </location>
</feature>
<dbReference type="InterPro" id="IPR035914">
    <property type="entry name" value="Sperma_CUB_dom_sf"/>
</dbReference>
<proteinExistence type="predicted"/>